<accession>A0A016TUY9</accession>
<protein>
    <submittedName>
        <fullName evidence="1">Uncharacterized protein</fullName>
    </submittedName>
</protein>
<dbReference type="AlphaFoldDB" id="A0A016TUY9"/>
<sequence length="68" mass="7260">MCRKATSLQSNDSRNAPSTAYIRLHSAVPQERGKVGRGAQGTSFSSIVSSAVNRLLNIQYSPPSSIPI</sequence>
<evidence type="ECO:0000313" key="1">
    <source>
        <dbReference type="EMBL" id="EYC06462.1"/>
    </source>
</evidence>
<evidence type="ECO:0000313" key="2">
    <source>
        <dbReference type="Proteomes" id="UP000024635"/>
    </source>
</evidence>
<dbReference type="EMBL" id="JARK01001412">
    <property type="protein sequence ID" value="EYC06462.1"/>
    <property type="molecule type" value="Genomic_DNA"/>
</dbReference>
<gene>
    <name evidence="1" type="primary">Acey_s0076.g996</name>
    <name evidence="1" type="ORF">Y032_0076g996</name>
</gene>
<keyword evidence="2" id="KW-1185">Reference proteome</keyword>
<proteinExistence type="predicted"/>
<comment type="caution">
    <text evidence="1">The sequence shown here is derived from an EMBL/GenBank/DDBJ whole genome shotgun (WGS) entry which is preliminary data.</text>
</comment>
<reference evidence="2" key="1">
    <citation type="journal article" date="2015" name="Nat. Genet.">
        <title>The genome and transcriptome of the zoonotic hookworm Ancylostoma ceylanicum identify infection-specific gene families.</title>
        <authorList>
            <person name="Schwarz E.M."/>
            <person name="Hu Y."/>
            <person name="Antoshechkin I."/>
            <person name="Miller M.M."/>
            <person name="Sternberg P.W."/>
            <person name="Aroian R.V."/>
        </authorList>
    </citation>
    <scope>NUCLEOTIDE SEQUENCE</scope>
    <source>
        <strain evidence="2">HY135</strain>
    </source>
</reference>
<organism evidence="1 2">
    <name type="scientific">Ancylostoma ceylanicum</name>
    <dbReference type="NCBI Taxonomy" id="53326"/>
    <lineage>
        <taxon>Eukaryota</taxon>
        <taxon>Metazoa</taxon>
        <taxon>Ecdysozoa</taxon>
        <taxon>Nematoda</taxon>
        <taxon>Chromadorea</taxon>
        <taxon>Rhabditida</taxon>
        <taxon>Rhabditina</taxon>
        <taxon>Rhabditomorpha</taxon>
        <taxon>Strongyloidea</taxon>
        <taxon>Ancylostomatidae</taxon>
        <taxon>Ancylostomatinae</taxon>
        <taxon>Ancylostoma</taxon>
    </lineage>
</organism>
<name>A0A016TUY9_9BILA</name>
<dbReference type="Proteomes" id="UP000024635">
    <property type="component" value="Unassembled WGS sequence"/>
</dbReference>